<dbReference type="Pfam" id="PF00149">
    <property type="entry name" value="Metallophos"/>
    <property type="match status" value="1"/>
</dbReference>
<dbReference type="AlphaFoldDB" id="A0A0F9RLG6"/>
<dbReference type="GO" id="GO:0016787">
    <property type="term" value="F:hydrolase activity"/>
    <property type="evidence" value="ECO:0007669"/>
    <property type="project" value="InterPro"/>
</dbReference>
<organism evidence="2">
    <name type="scientific">marine sediment metagenome</name>
    <dbReference type="NCBI Taxonomy" id="412755"/>
    <lineage>
        <taxon>unclassified sequences</taxon>
        <taxon>metagenomes</taxon>
        <taxon>ecological metagenomes</taxon>
    </lineage>
</organism>
<dbReference type="SUPFAM" id="SSF56300">
    <property type="entry name" value="Metallo-dependent phosphatases"/>
    <property type="match status" value="1"/>
</dbReference>
<proteinExistence type="predicted"/>
<dbReference type="InterPro" id="IPR004843">
    <property type="entry name" value="Calcineurin-like_PHP"/>
</dbReference>
<dbReference type="PANTHER" id="PTHR45867:SF3">
    <property type="entry name" value="ACID PHOSPHATASE TYPE 7"/>
    <property type="match status" value="1"/>
</dbReference>
<name>A0A0F9RLG6_9ZZZZ</name>
<dbReference type="InterPro" id="IPR029052">
    <property type="entry name" value="Metallo-depent_PP-like"/>
</dbReference>
<reference evidence="2" key="1">
    <citation type="journal article" date="2015" name="Nature">
        <title>Complex archaea that bridge the gap between prokaryotes and eukaryotes.</title>
        <authorList>
            <person name="Spang A."/>
            <person name="Saw J.H."/>
            <person name="Jorgensen S.L."/>
            <person name="Zaremba-Niedzwiedzka K."/>
            <person name="Martijn J."/>
            <person name="Lind A.E."/>
            <person name="van Eijk R."/>
            <person name="Schleper C."/>
            <person name="Guy L."/>
            <person name="Ettema T.J."/>
        </authorList>
    </citation>
    <scope>NUCLEOTIDE SEQUENCE</scope>
</reference>
<feature type="domain" description="Calcineurin-like phosphoesterase" evidence="1">
    <location>
        <begin position="30"/>
        <end position="180"/>
    </location>
</feature>
<dbReference type="EMBL" id="LAZR01003458">
    <property type="protein sequence ID" value="KKN18118.1"/>
    <property type="molecule type" value="Genomic_DNA"/>
</dbReference>
<dbReference type="Gene3D" id="3.60.21.10">
    <property type="match status" value="1"/>
</dbReference>
<comment type="caution">
    <text evidence="2">The sequence shown here is derived from an EMBL/GenBank/DDBJ whole genome shotgun (WGS) entry which is preliminary data.</text>
</comment>
<gene>
    <name evidence="2" type="ORF">LCGC14_0959030</name>
</gene>
<sequence length="249" mass="29827">MFTIKPERKQFIVYSDNRNTGFKKNQIHKKLLKLIKKEQKDLILHVGDIVFWRLAWRSYFRDLKYANIKVPIFYTRGNHDNKLLFRKFFKLEYSYYSINYGFVHLIMLDDNHGILDKKQYEWLLDDLKKYNDFKCKIVFAHKPLYSGANHGVRKHLIEQLEPLFKEFNVKLIISSHYHNYERLRENGITYIVSAGGGAPLTELMNNRPQLIKHETKYHYLVISIGLAKISIIVNDIDEKEIDRFKIEII</sequence>
<dbReference type="PANTHER" id="PTHR45867">
    <property type="entry name" value="PURPLE ACID PHOSPHATASE"/>
    <property type="match status" value="1"/>
</dbReference>
<evidence type="ECO:0000313" key="2">
    <source>
        <dbReference type="EMBL" id="KKN18118.1"/>
    </source>
</evidence>
<accession>A0A0F9RLG6</accession>
<evidence type="ECO:0000259" key="1">
    <source>
        <dbReference type="Pfam" id="PF00149"/>
    </source>
</evidence>
<protein>
    <recommendedName>
        <fullName evidence="1">Calcineurin-like phosphoesterase domain-containing protein</fullName>
    </recommendedName>
</protein>